<feature type="modified residue" description="4-aspartylphosphate" evidence="3">
    <location>
        <position position="96"/>
    </location>
</feature>
<proteinExistence type="predicted"/>
<dbReference type="PANTHER" id="PTHR45339">
    <property type="entry name" value="HYBRID SIGNAL TRANSDUCTION HISTIDINE KINASE J"/>
    <property type="match status" value="1"/>
</dbReference>
<dbReference type="PROSITE" id="PS50110">
    <property type="entry name" value="RESPONSE_REGULATORY"/>
    <property type="match status" value="1"/>
</dbReference>
<reference evidence="5 6" key="1">
    <citation type="submission" date="2020-10" db="EMBL/GenBank/DDBJ databases">
        <title>Connecting structure to function with the recovery of over 1000 high-quality activated sludge metagenome-assembled genomes encoding full-length rRNA genes using long-read sequencing.</title>
        <authorList>
            <person name="Singleton C.M."/>
            <person name="Petriglieri F."/>
            <person name="Kristensen J.M."/>
            <person name="Kirkegaard R.H."/>
            <person name="Michaelsen T.Y."/>
            <person name="Andersen M.H."/>
            <person name="Karst S.M."/>
            <person name="Dueholm M.S."/>
            <person name="Nielsen P.H."/>
            <person name="Albertsen M."/>
        </authorList>
    </citation>
    <scope>NUCLEOTIDE SEQUENCE [LARGE SCALE GENOMIC DNA]</scope>
    <source>
        <strain evidence="5">EsbW_18-Q3-R4-48_BATAC.463</strain>
    </source>
</reference>
<evidence type="ECO:0000313" key="5">
    <source>
        <dbReference type="EMBL" id="MBK7415103.1"/>
    </source>
</evidence>
<protein>
    <submittedName>
        <fullName evidence="5">Response regulator</fullName>
    </submittedName>
</protein>
<dbReference type="SMART" id="SM00448">
    <property type="entry name" value="REC"/>
    <property type="match status" value="1"/>
</dbReference>
<dbReference type="InterPro" id="IPR001789">
    <property type="entry name" value="Sig_transdc_resp-reg_receiver"/>
</dbReference>
<sequence>MGGEVGVDSTPGVGSRFWITARLGVAEDDSNLSSAPPVWDERLLKGRVLFVEDEPINREIGEDLLASTGLDVVVAENGLVAVNCYKQSNFDLVLMDVQMPILDGLGATRQIRVLPNGASVPIIALTANVFAADRQQCIDAGMSDFLPKPVDPDALYALLAKYLPATNTL</sequence>
<dbReference type="InterPro" id="IPR011006">
    <property type="entry name" value="CheY-like_superfamily"/>
</dbReference>
<organism evidence="5 6">
    <name type="scientific">Candidatus Dechloromonas phosphorivorans</name>
    <dbReference type="NCBI Taxonomy" id="2899244"/>
    <lineage>
        <taxon>Bacteria</taxon>
        <taxon>Pseudomonadati</taxon>
        <taxon>Pseudomonadota</taxon>
        <taxon>Betaproteobacteria</taxon>
        <taxon>Rhodocyclales</taxon>
        <taxon>Azonexaceae</taxon>
        <taxon>Dechloromonas</taxon>
    </lineage>
</organism>
<dbReference type="Gene3D" id="3.40.50.2300">
    <property type="match status" value="1"/>
</dbReference>
<dbReference type="PANTHER" id="PTHR45339:SF1">
    <property type="entry name" value="HYBRID SIGNAL TRANSDUCTION HISTIDINE KINASE J"/>
    <property type="match status" value="1"/>
</dbReference>
<evidence type="ECO:0000256" key="3">
    <source>
        <dbReference type="PROSITE-ProRule" id="PRU00169"/>
    </source>
</evidence>
<evidence type="ECO:0000259" key="4">
    <source>
        <dbReference type="PROSITE" id="PS50110"/>
    </source>
</evidence>
<dbReference type="CDD" id="cd17546">
    <property type="entry name" value="REC_hyHK_CKI1_RcsC-like"/>
    <property type="match status" value="1"/>
</dbReference>
<evidence type="ECO:0000313" key="6">
    <source>
        <dbReference type="Proteomes" id="UP000739411"/>
    </source>
</evidence>
<dbReference type="Pfam" id="PF00072">
    <property type="entry name" value="Response_reg"/>
    <property type="match status" value="1"/>
</dbReference>
<comment type="caution">
    <text evidence="5">The sequence shown here is derived from an EMBL/GenBank/DDBJ whole genome shotgun (WGS) entry which is preliminary data.</text>
</comment>
<keyword evidence="1 3" id="KW-0597">Phosphoprotein</keyword>
<evidence type="ECO:0000256" key="1">
    <source>
        <dbReference type="ARBA" id="ARBA00022553"/>
    </source>
</evidence>
<dbReference type="SUPFAM" id="SSF52172">
    <property type="entry name" value="CheY-like"/>
    <property type="match status" value="1"/>
</dbReference>
<name>A0A935JWF8_9RHOO</name>
<dbReference type="Proteomes" id="UP000739411">
    <property type="component" value="Unassembled WGS sequence"/>
</dbReference>
<dbReference type="GO" id="GO:0000160">
    <property type="term" value="P:phosphorelay signal transduction system"/>
    <property type="evidence" value="ECO:0007669"/>
    <property type="project" value="UniProtKB-KW"/>
</dbReference>
<dbReference type="EMBL" id="JADJMS010000016">
    <property type="protein sequence ID" value="MBK7415103.1"/>
    <property type="molecule type" value="Genomic_DNA"/>
</dbReference>
<dbReference type="AlphaFoldDB" id="A0A935JWF8"/>
<accession>A0A935JWF8</accession>
<keyword evidence="2" id="KW-0902">Two-component regulatory system</keyword>
<evidence type="ECO:0000256" key="2">
    <source>
        <dbReference type="ARBA" id="ARBA00023012"/>
    </source>
</evidence>
<gene>
    <name evidence="5" type="ORF">IPJ38_08320</name>
</gene>
<feature type="domain" description="Response regulatory" evidence="4">
    <location>
        <begin position="47"/>
        <end position="163"/>
    </location>
</feature>